<evidence type="ECO:0000313" key="4">
    <source>
        <dbReference type="Proteomes" id="UP000799302"/>
    </source>
</evidence>
<gene>
    <name evidence="3" type="ORF">BT63DRAFT_365867</name>
</gene>
<keyword evidence="1" id="KW-0663">Pyridoxal phosphate</keyword>
<dbReference type="InterPro" id="IPR004839">
    <property type="entry name" value="Aminotransferase_I/II_large"/>
</dbReference>
<dbReference type="PANTHER" id="PTHR43795">
    <property type="entry name" value="BIFUNCTIONAL ASPARTATE AMINOTRANSFERASE AND GLUTAMATE/ASPARTATE-PREPHENATE AMINOTRANSFERASE-RELATED"/>
    <property type="match status" value="1"/>
</dbReference>
<dbReference type="EMBL" id="MU004230">
    <property type="protein sequence ID" value="KAF2675247.1"/>
    <property type="molecule type" value="Genomic_DNA"/>
</dbReference>
<dbReference type="GO" id="GO:0030170">
    <property type="term" value="F:pyridoxal phosphate binding"/>
    <property type="evidence" value="ECO:0007669"/>
    <property type="project" value="InterPro"/>
</dbReference>
<keyword evidence="4" id="KW-1185">Reference proteome</keyword>
<reference evidence="3" key="1">
    <citation type="journal article" date="2020" name="Stud. Mycol.">
        <title>101 Dothideomycetes genomes: a test case for predicting lifestyles and emergence of pathogens.</title>
        <authorList>
            <person name="Haridas S."/>
            <person name="Albert R."/>
            <person name="Binder M."/>
            <person name="Bloem J."/>
            <person name="Labutti K."/>
            <person name="Salamov A."/>
            <person name="Andreopoulos B."/>
            <person name="Baker S."/>
            <person name="Barry K."/>
            <person name="Bills G."/>
            <person name="Bluhm B."/>
            <person name="Cannon C."/>
            <person name="Castanera R."/>
            <person name="Culley D."/>
            <person name="Daum C."/>
            <person name="Ezra D."/>
            <person name="Gonzalez J."/>
            <person name="Henrissat B."/>
            <person name="Kuo A."/>
            <person name="Liang C."/>
            <person name="Lipzen A."/>
            <person name="Lutzoni F."/>
            <person name="Magnuson J."/>
            <person name="Mondo S."/>
            <person name="Nolan M."/>
            <person name="Ohm R."/>
            <person name="Pangilinan J."/>
            <person name="Park H.-J."/>
            <person name="Ramirez L."/>
            <person name="Alfaro M."/>
            <person name="Sun H."/>
            <person name="Tritt A."/>
            <person name="Yoshinaga Y."/>
            <person name="Zwiers L.-H."/>
            <person name="Turgeon B."/>
            <person name="Goodwin S."/>
            <person name="Spatafora J."/>
            <person name="Crous P."/>
            <person name="Grigoriev I."/>
        </authorList>
    </citation>
    <scope>NUCLEOTIDE SEQUENCE</scope>
    <source>
        <strain evidence="3">CBS 115976</strain>
    </source>
</reference>
<dbReference type="GO" id="GO:0006520">
    <property type="term" value="P:amino acid metabolic process"/>
    <property type="evidence" value="ECO:0007669"/>
    <property type="project" value="TreeGrafter"/>
</dbReference>
<protein>
    <submittedName>
        <fullName evidence="3">PLP-dependent transferase</fullName>
    </submittedName>
</protein>
<dbReference type="CDD" id="cd00609">
    <property type="entry name" value="AAT_like"/>
    <property type="match status" value="1"/>
</dbReference>
<organism evidence="3 4">
    <name type="scientific">Microthyrium microscopicum</name>
    <dbReference type="NCBI Taxonomy" id="703497"/>
    <lineage>
        <taxon>Eukaryota</taxon>
        <taxon>Fungi</taxon>
        <taxon>Dikarya</taxon>
        <taxon>Ascomycota</taxon>
        <taxon>Pezizomycotina</taxon>
        <taxon>Dothideomycetes</taxon>
        <taxon>Dothideomycetes incertae sedis</taxon>
        <taxon>Microthyriales</taxon>
        <taxon>Microthyriaceae</taxon>
        <taxon>Microthyrium</taxon>
    </lineage>
</organism>
<proteinExistence type="predicted"/>
<sequence length="440" mass="49360">MSTLSARGKGFANAGKIREQYEEIWANVYDVNTNPSGTINLGTAENYVMLNAVTAYINDHINFKGTDVNYGEGPWGSLRLRKAFAKHMDKYFKPHRPVASDDILASTGCTSICEMLGFSLFEPGEGLLLSRPIYQAFQEDFGLLKCIFVPSKGIDQFSMDAIKCYQEAIKESEAKGIKVRAILLCNPHNPLGRCYEPDALVEYMKLCQKYEIHLIVDEIYALSVYKIPGNSNSGPLPFKSILSFDTAQYIDKEYLHVLYGFSKDLASGGLRLGCIWTQNSSLVDSLSAQAFFNQPSNLCETIGISILENDDWLDKFVATSQKRLAECSMVARSLLDEYGIGYNRGASAGFFLRIDLRQFMMKDVDSITWDHERAFQLLLKKHKVYVTDGEGLSSEVPGFFRLCYVKHEAEVRLGLERLHEALSEAGTTGMAEELDEVRMT</sequence>
<evidence type="ECO:0000313" key="3">
    <source>
        <dbReference type="EMBL" id="KAF2675247.1"/>
    </source>
</evidence>
<evidence type="ECO:0000259" key="2">
    <source>
        <dbReference type="Pfam" id="PF00155"/>
    </source>
</evidence>
<feature type="domain" description="Aminotransferase class I/classII large" evidence="2">
    <location>
        <begin position="39"/>
        <end position="417"/>
    </location>
</feature>
<dbReference type="InterPro" id="IPR015421">
    <property type="entry name" value="PyrdxlP-dep_Trfase_major"/>
</dbReference>
<dbReference type="SUPFAM" id="SSF53383">
    <property type="entry name" value="PLP-dependent transferases"/>
    <property type="match status" value="1"/>
</dbReference>
<dbReference type="Gene3D" id="3.40.640.10">
    <property type="entry name" value="Type I PLP-dependent aspartate aminotransferase-like (Major domain)"/>
    <property type="match status" value="1"/>
</dbReference>
<dbReference type="InterPro" id="IPR050478">
    <property type="entry name" value="Ethylene_sulfur-biosynth"/>
</dbReference>
<dbReference type="InterPro" id="IPR015424">
    <property type="entry name" value="PyrdxlP-dep_Trfase"/>
</dbReference>
<dbReference type="OrthoDB" id="7042322at2759"/>
<accession>A0A6A6UUW8</accession>
<dbReference type="PANTHER" id="PTHR43795:SF39">
    <property type="entry name" value="AMINOTRANSFERASE CLASS I_CLASSII DOMAIN-CONTAINING PROTEIN"/>
    <property type="match status" value="1"/>
</dbReference>
<name>A0A6A6UUW8_9PEZI</name>
<dbReference type="InterPro" id="IPR015422">
    <property type="entry name" value="PyrdxlP-dep_Trfase_small"/>
</dbReference>
<dbReference type="Gene3D" id="3.90.1150.10">
    <property type="entry name" value="Aspartate Aminotransferase, domain 1"/>
    <property type="match status" value="1"/>
</dbReference>
<keyword evidence="3" id="KW-0808">Transferase</keyword>
<dbReference type="Proteomes" id="UP000799302">
    <property type="component" value="Unassembled WGS sequence"/>
</dbReference>
<dbReference type="AlphaFoldDB" id="A0A6A6UUW8"/>
<dbReference type="GO" id="GO:0008483">
    <property type="term" value="F:transaminase activity"/>
    <property type="evidence" value="ECO:0007669"/>
    <property type="project" value="TreeGrafter"/>
</dbReference>
<dbReference type="Pfam" id="PF00155">
    <property type="entry name" value="Aminotran_1_2"/>
    <property type="match status" value="1"/>
</dbReference>
<dbReference type="PRINTS" id="PR00753">
    <property type="entry name" value="ACCSYNTHASE"/>
</dbReference>
<evidence type="ECO:0000256" key="1">
    <source>
        <dbReference type="ARBA" id="ARBA00022898"/>
    </source>
</evidence>